<feature type="transmembrane region" description="Helical" evidence="2">
    <location>
        <begin position="300"/>
        <end position="324"/>
    </location>
</feature>
<dbReference type="Gene3D" id="1.20.1110.10">
    <property type="entry name" value="Calcium-transporting ATPase, transmembrane domain"/>
    <property type="match status" value="1"/>
</dbReference>
<feature type="region of interest" description="Disordered" evidence="1">
    <location>
        <begin position="782"/>
        <end position="801"/>
    </location>
</feature>
<dbReference type="InterPro" id="IPR039720">
    <property type="entry name" value="TMEM94"/>
</dbReference>
<proteinExistence type="predicted"/>
<evidence type="ECO:0000313" key="3">
    <source>
        <dbReference type="EMBL" id="CAL5136644.1"/>
    </source>
</evidence>
<name>A0AAV2THY9_CALDB</name>
<dbReference type="InterPro" id="IPR023298">
    <property type="entry name" value="ATPase_P-typ_TM_dom_sf"/>
</dbReference>
<feature type="region of interest" description="Disordered" evidence="1">
    <location>
        <begin position="817"/>
        <end position="841"/>
    </location>
</feature>
<feature type="transmembrane region" description="Helical" evidence="2">
    <location>
        <begin position="250"/>
        <end position="280"/>
    </location>
</feature>
<feature type="compositionally biased region" description="Basic and acidic residues" evidence="1">
    <location>
        <begin position="817"/>
        <end position="828"/>
    </location>
</feature>
<feature type="transmembrane region" description="Helical" evidence="2">
    <location>
        <begin position="68"/>
        <end position="91"/>
    </location>
</feature>
<protein>
    <recommendedName>
        <fullName evidence="5">Transmembrane protein 94</fullName>
    </recommendedName>
</protein>
<feature type="region of interest" description="Disordered" evidence="1">
    <location>
        <begin position="1146"/>
        <end position="1190"/>
    </location>
</feature>
<feature type="region of interest" description="Disordered" evidence="1">
    <location>
        <begin position="1007"/>
        <end position="1062"/>
    </location>
</feature>
<dbReference type="SUPFAM" id="SSF81665">
    <property type="entry name" value="Calcium ATPase, transmembrane domain M"/>
    <property type="match status" value="1"/>
</dbReference>
<keyword evidence="2" id="KW-1133">Transmembrane helix</keyword>
<gene>
    <name evidence="3" type="ORF">CDAUBV1_LOCUS10769</name>
</gene>
<sequence length="1758" mass="196868">MKGLSSQEAFGRLAEVIQNCYRPRQTDFNLVPQERRSSALHELTSIFLQAVFVLLALLASLFHWDLAIFSSDVSLIVFTVFHIWLMWIFVFRGNHFDRPCSDEMLKDLLDQLGRYSSSRVGLVCRYPSFGSPSVMASHLEAELQWTMRDGNLVQVPRLLLVQGDTVLVRTNPELSLRYRFVDHPGDNTPNLPCFQPSGNEYTYSDQLPSARRFSLPGLAVVTQAPLVDFFNSFRRVGLSQKPISAPSFVIFFRIVLVVSLFLRLSLGATFIVGCALRTFLNQYDYAKSFTSLACFWLFHATASLLFCCSGVLFSLVWLSSLLVATARLQRFINWFGHDLPATTFCSSQHLNTHTNSFSDTSSVHMKLTLGAHNIAERLKAFKSKICLARDQQFEELLLTLGSVSSVCCIDREGILSRPVPTPEKVFFFHKRHHHRENSISRRLNPLTGTSGATPEIYSEKRKCRQTLFGCLSSCEDEHFPSTPTKEHLCTPNSLLSPPELSCGRAASVSSGLGFHDVLRDDCYYHPVVLDLRSDTKWPHPLSFEKNRWAHFLSSLKPIGLSLLLNNCHSPLSFQRLFFKNYLKSCRYWSNNICESDRFIPLSFCLCELAHLMGFRDDAIKGFTSCGCLGAYRFGSQPPLAGLVDLPNGDNSIHGPCDIGTYGFSHLNAARASVASCFSAVFSDSNMDAGYQLMSEGTGDMLASLCSDVWDGRDIYPMTSAARRTLLDFYHRNASAAYCFGLAYTPLLDKVTFADHTLPHDKKVLDPNMSFVLLCLPRTISPQPSTGKDFPETNKRSSPRLGLPPLAFDFDDFSDNAEGKLPNEGDTHTPNDNSSYFSEPLNSPLSSGSFNLSCHGEHRDVRVSAKRCSEWLGTSDNDVIRMTCLRLKGAAKNPDLHNANLASRRPYSGDFTNVHKEYASRFPTKQTSVNAKLDASELQAIAESQIFLGLISMQYQANNQVLQTIKHLEEACIRFVYFSRENELRSRVFAERLGLECGWNCHISLASPTQPRPSPSVHESKESEMSQKSTDVGENGEKEPGLTTSPGHAEYQPPRKRSRSASRLSAFGIQVDHLKESKSCPTVCGRHDLHEIGNYQFQSSGEAHSHGRKSTEYGSGFFRPRLTRHSIHGSCPLGRFTSEVQIQLNDDNQSIPSLKPSDIDTSTSDNSIGTSSSSSDSSCQDDGDASEKSNELRLSDYVTENKSRLPCGIESIRPHLENVDNVPLQVSLFTDCTPKAVYEMITIMQEYGETVCTVGSCFSTDNILPLARGNVSIMVRPLMPKPCPAFSEAQVQHPTPQKFREFTSIPDSLHVRRCSAPGALKTRYRKSDVEFDILDSVPLKSQPSKPPSAFEQCSTTPQPLVDALDLVVRIRRLLTPCMLDLGTQGFRVYEILHEAHASVNNFYLVITFCILAPMCAALLQLCLILVGLPSLPFLFDIQRPEDLNSSSNGTGLAWLPSEFFRTRLIPVSDEALRYPTSESLDYTITMDRFNTNAYRLMPTWGAGQLMWLMLIVIPLLSLTLVDRRVERLRPLREPPVKRGKLLTKKKCMRVVLITAAHFLPSTFVCVLTALGYFLFAPNFCSCARLADFTGSTDGLLNGTSRNITVLSECNWTESISFDRSSVQDECFAKLALLVTVTQDVIYSQLVFYLVLVSFTYANHGQPLIKFSWSTNPSWCVSSITILAVQGAYLSVKLFRSDQFLHILPFQILSPVVFILSLLWGLVLIVFNECVDWKERMLIRTEHRLARLYFGTKLGMYSPV</sequence>
<dbReference type="PANTHER" id="PTHR13219">
    <property type="entry name" value="TRANSMEMBRANE PROTEIN 94"/>
    <property type="match status" value="1"/>
</dbReference>
<feature type="transmembrane region" description="Helical" evidence="2">
    <location>
        <begin position="1702"/>
        <end position="1725"/>
    </location>
</feature>
<feature type="transmembrane region" description="Helical" evidence="2">
    <location>
        <begin position="1549"/>
        <end position="1574"/>
    </location>
</feature>
<evidence type="ECO:0000313" key="4">
    <source>
        <dbReference type="Proteomes" id="UP001497525"/>
    </source>
</evidence>
<dbReference type="Proteomes" id="UP001497525">
    <property type="component" value="Unassembled WGS sequence"/>
</dbReference>
<feature type="transmembrane region" description="Helical" evidence="2">
    <location>
        <begin position="43"/>
        <end position="62"/>
    </location>
</feature>
<reference evidence="3" key="1">
    <citation type="submission" date="2024-06" db="EMBL/GenBank/DDBJ databases">
        <authorList>
            <person name="Liu X."/>
            <person name="Lenzi L."/>
            <person name="Haldenby T S."/>
            <person name="Uol C."/>
        </authorList>
    </citation>
    <scope>NUCLEOTIDE SEQUENCE</scope>
</reference>
<keyword evidence="2" id="KW-0472">Membrane</keyword>
<evidence type="ECO:0000256" key="1">
    <source>
        <dbReference type="SAM" id="MobiDB-lite"/>
    </source>
</evidence>
<evidence type="ECO:0000256" key="2">
    <source>
        <dbReference type="SAM" id="Phobius"/>
    </source>
</evidence>
<feature type="compositionally biased region" description="Polar residues" evidence="1">
    <location>
        <begin position="829"/>
        <end position="841"/>
    </location>
</feature>
<comment type="caution">
    <text evidence="3">The sequence shown here is derived from an EMBL/GenBank/DDBJ whole genome shotgun (WGS) entry which is preliminary data.</text>
</comment>
<dbReference type="EMBL" id="CAXLJL010000345">
    <property type="protein sequence ID" value="CAL5136644.1"/>
    <property type="molecule type" value="Genomic_DNA"/>
</dbReference>
<dbReference type="PANTHER" id="PTHR13219:SF6">
    <property type="entry name" value="TRANSMEMBRANE PROTEIN 94"/>
    <property type="match status" value="1"/>
</dbReference>
<feature type="transmembrane region" description="Helical" evidence="2">
    <location>
        <begin position="1503"/>
        <end position="1520"/>
    </location>
</feature>
<feature type="transmembrane region" description="Helical" evidence="2">
    <location>
        <begin position="1670"/>
        <end position="1690"/>
    </location>
</feature>
<accession>A0AAV2THY9</accession>
<feature type="compositionally biased region" description="Low complexity" evidence="1">
    <location>
        <begin position="1158"/>
        <end position="1177"/>
    </location>
</feature>
<organism evidence="3 4">
    <name type="scientific">Calicophoron daubneyi</name>
    <name type="common">Rumen fluke</name>
    <name type="synonym">Paramphistomum daubneyi</name>
    <dbReference type="NCBI Taxonomy" id="300641"/>
    <lineage>
        <taxon>Eukaryota</taxon>
        <taxon>Metazoa</taxon>
        <taxon>Spiralia</taxon>
        <taxon>Lophotrochozoa</taxon>
        <taxon>Platyhelminthes</taxon>
        <taxon>Trematoda</taxon>
        <taxon>Digenea</taxon>
        <taxon>Plagiorchiida</taxon>
        <taxon>Pronocephalata</taxon>
        <taxon>Paramphistomoidea</taxon>
        <taxon>Paramphistomidae</taxon>
        <taxon>Calicophoron</taxon>
    </lineage>
</organism>
<evidence type="ECO:0008006" key="5">
    <source>
        <dbReference type="Google" id="ProtNLM"/>
    </source>
</evidence>
<keyword evidence="2" id="KW-0812">Transmembrane</keyword>
<feature type="transmembrane region" description="Helical" evidence="2">
    <location>
        <begin position="1639"/>
        <end position="1658"/>
    </location>
</feature>